<dbReference type="Pfam" id="PF00250">
    <property type="entry name" value="Forkhead"/>
    <property type="match status" value="1"/>
</dbReference>
<dbReference type="AlphaFoldDB" id="A0A161HFM4"/>
<dbReference type="RefSeq" id="XP_018736847.1">
    <property type="nucleotide sequence ID" value="XM_018882475.1"/>
</dbReference>
<organism evidence="7 8">
    <name type="scientific">Sugiyamaella lignohabitans</name>
    <dbReference type="NCBI Taxonomy" id="796027"/>
    <lineage>
        <taxon>Eukaryota</taxon>
        <taxon>Fungi</taxon>
        <taxon>Dikarya</taxon>
        <taxon>Ascomycota</taxon>
        <taxon>Saccharomycotina</taxon>
        <taxon>Dipodascomycetes</taxon>
        <taxon>Dipodascales</taxon>
        <taxon>Trichomonascaceae</taxon>
        <taxon>Sugiyamaella</taxon>
    </lineage>
</organism>
<dbReference type="PANTHER" id="PTHR11829">
    <property type="entry name" value="FORKHEAD BOX PROTEIN"/>
    <property type="match status" value="1"/>
</dbReference>
<feature type="region of interest" description="Disordered" evidence="5">
    <location>
        <begin position="175"/>
        <end position="251"/>
    </location>
</feature>
<dbReference type="GeneID" id="30037572"/>
<dbReference type="GO" id="GO:0005634">
    <property type="term" value="C:nucleus"/>
    <property type="evidence" value="ECO:0007669"/>
    <property type="project" value="UniProtKB-SubCell"/>
</dbReference>
<feature type="DNA-binding region" description="Fork-head" evidence="4">
    <location>
        <begin position="384"/>
        <end position="478"/>
    </location>
</feature>
<feature type="region of interest" description="Disordered" evidence="5">
    <location>
        <begin position="804"/>
        <end position="825"/>
    </location>
</feature>
<dbReference type="InterPro" id="IPR036390">
    <property type="entry name" value="WH_DNA-bd_sf"/>
</dbReference>
<feature type="compositionally biased region" description="Low complexity" evidence="5">
    <location>
        <begin position="63"/>
        <end position="73"/>
    </location>
</feature>
<name>A0A161HFM4_9ASCO</name>
<keyword evidence="2 4" id="KW-0238">DNA-binding</keyword>
<dbReference type="InterPro" id="IPR018122">
    <property type="entry name" value="TF_fork_head_CS_1"/>
</dbReference>
<sequence>MSPVSAAEAAAAAAATAAAAGSVSVATDSNGAGRYRHSDMGKLGHGHGFRGTSQGQNHIMLPNTNTTSGNSNNGSGGNGADSSGNGSTGLVDGPAPVKYGNSAPLPTLNSNLLKSLTSVHLPPPPSSSRHGLHLQSQHNNTGNSNNSNSIHNSRLMTPYQGKNDHMVLQDVTGMALNTPPQSQNRAAGSANNANSFMANTPLGNRKGTSNENTSNNGNNNGGANGGLRPRSGSFGYMSGSHATHGRNGSDKENISVFASHMMSPAASSPLYERKFDSSNTNGSLNYRNAFNPKPSPSSASLGQFNELPPPPPNLDRTALGPSVKKHSSHNISGSPVYQTSSTSYDYSHAITTATANSAIPSLSDEPFVIPEPKDMPPIIDDGTKPPYSYATLIGMAILRAHDRKLTLSQIYKWIIDTFQYYKNAKGGWQNSIRHNLSLNKAFEKQERPASDPGKGNYWTVVPGCEAQFIKGKINTKRSHTHIGVMTSSLMLGDVVMPSGSFSGDMLGSFNGVYGDTRLRALPMTTSSSHGSGISISKTTSSSTVISSSVKDGNGNGSDSKLPLVTMSTISGGQNRNSSLPLALSSYTHTMDTLTAGRLPDTVVEPLSVKNGSKVPGIKTRESSSTDVEPDSDDEDNQSLSGGDRKGDHDDIDDRTDVDSVEADRNSDDDDDDINEDNNNDSNYTVVRSTHSRTASASTSTATSMSESGLTESATTATSLSAMSSSSGSTSRPSPQRSIFSPENIRLKITASGRSEIGFDVNPGAIPSPLKRSSTVIGLQHFSSTNVYAESPVRKRRISGLYFDHDESLDSNSSSANSSSGNPVKKRKLGLLDHDDIPLLAAPSGPWLPYKSSPDDNQLAHLHNHTLVSASPNGGHLFQQQLLQAASVGGNNTSISGNGPGMSKVPITPLRSKSVALGDLKSSTLLPPPSPNHSSFSPSSNAILGASGSGSATRRALFKTFASPSRTFEDLMASPSGFSLRYHNPPFFDDDDVISRACFGSPDKREAKRRQYYEHSGVTGFSIDSLESVTDVFGVDICQVVRRAVEANDSKDNEQLFDHDDDETVKMSSSSSGSFSPKRTPLRRRETAPSEFLTFDSPIKTETSFSPKYSGR</sequence>
<evidence type="ECO:0000256" key="1">
    <source>
        <dbReference type="ARBA" id="ARBA00004123"/>
    </source>
</evidence>
<feature type="compositionally biased region" description="Low complexity" evidence="5">
    <location>
        <begin position="809"/>
        <end position="821"/>
    </location>
</feature>
<keyword evidence="3 4" id="KW-0539">Nucleus</keyword>
<gene>
    <name evidence="7" type="primary">HCM1</name>
    <name evidence="7" type="ORF">AWJ20_5341</name>
</gene>
<feature type="region of interest" description="Disordered" evidence="5">
    <location>
        <begin position="116"/>
        <end position="158"/>
    </location>
</feature>
<evidence type="ECO:0000256" key="3">
    <source>
        <dbReference type="ARBA" id="ARBA00023242"/>
    </source>
</evidence>
<feature type="compositionally biased region" description="Low complexity" evidence="5">
    <location>
        <begin position="80"/>
        <end position="89"/>
    </location>
</feature>
<evidence type="ECO:0000256" key="4">
    <source>
        <dbReference type="PROSITE-ProRule" id="PRU00089"/>
    </source>
</evidence>
<dbReference type="PROSITE" id="PS50039">
    <property type="entry name" value="FORK_HEAD_3"/>
    <property type="match status" value="1"/>
</dbReference>
<feature type="compositionally biased region" description="Low complexity" evidence="5">
    <location>
        <begin position="691"/>
        <end position="730"/>
    </location>
</feature>
<feature type="region of interest" description="Disordered" evidence="5">
    <location>
        <begin position="919"/>
        <end position="946"/>
    </location>
</feature>
<feature type="compositionally biased region" description="Low complexity" evidence="5">
    <location>
        <begin position="135"/>
        <end position="153"/>
    </location>
</feature>
<reference evidence="7 8" key="1">
    <citation type="submission" date="2016-02" db="EMBL/GenBank/DDBJ databases">
        <title>Complete genome sequence and transcriptome regulation of the pentose utilising yeast Sugiyamaella lignohabitans.</title>
        <authorList>
            <person name="Bellasio M."/>
            <person name="Peymann A."/>
            <person name="Valli M."/>
            <person name="Sipitzky M."/>
            <person name="Graf A."/>
            <person name="Sauer M."/>
            <person name="Marx H."/>
            <person name="Mattanovich D."/>
        </authorList>
    </citation>
    <scope>NUCLEOTIDE SEQUENCE [LARGE SCALE GENOMIC DNA]</scope>
    <source>
        <strain evidence="7 8">CBS 10342</strain>
    </source>
</reference>
<feature type="compositionally biased region" description="Acidic residues" evidence="5">
    <location>
        <begin position="666"/>
        <end position="678"/>
    </location>
</feature>
<dbReference type="Proteomes" id="UP000189580">
    <property type="component" value="Chromosome d"/>
</dbReference>
<feature type="compositionally biased region" description="Low complexity" evidence="5">
    <location>
        <begin position="524"/>
        <end position="550"/>
    </location>
</feature>
<feature type="compositionally biased region" description="Low complexity" evidence="5">
    <location>
        <begin position="207"/>
        <end position="218"/>
    </location>
</feature>
<dbReference type="KEGG" id="slb:AWJ20_5341"/>
<evidence type="ECO:0000256" key="2">
    <source>
        <dbReference type="ARBA" id="ARBA00023125"/>
    </source>
</evidence>
<evidence type="ECO:0000259" key="6">
    <source>
        <dbReference type="PROSITE" id="PS50039"/>
    </source>
</evidence>
<dbReference type="InterPro" id="IPR001766">
    <property type="entry name" value="Fork_head_dom"/>
</dbReference>
<proteinExistence type="predicted"/>
<dbReference type="PANTHER" id="PTHR11829:SF343">
    <property type="entry name" value="FORK-HEAD DOMAIN-CONTAINING PROTEIN"/>
    <property type="match status" value="1"/>
</dbReference>
<dbReference type="PROSITE" id="PS00657">
    <property type="entry name" value="FORK_HEAD_1"/>
    <property type="match status" value="1"/>
</dbReference>
<dbReference type="EMBL" id="CP014502">
    <property type="protein sequence ID" value="ANB14370.1"/>
    <property type="molecule type" value="Genomic_DNA"/>
</dbReference>
<dbReference type="PROSITE" id="PS00658">
    <property type="entry name" value="FORK_HEAD_2"/>
    <property type="match status" value="1"/>
</dbReference>
<feature type="region of interest" description="Disordered" evidence="5">
    <location>
        <begin position="1051"/>
        <end position="1111"/>
    </location>
</feature>
<feature type="compositionally biased region" description="Basic and acidic residues" evidence="5">
    <location>
        <begin position="654"/>
        <end position="665"/>
    </location>
</feature>
<dbReference type="CDD" id="cd00059">
    <property type="entry name" value="FH_FOX"/>
    <property type="match status" value="1"/>
</dbReference>
<dbReference type="GO" id="GO:0000978">
    <property type="term" value="F:RNA polymerase II cis-regulatory region sequence-specific DNA binding"/>
    <property type="evidence" value="ECO:0007669"/>
    <property type="project" value="TreeGrafter"/>
</dbReference>
<protein>
    <submittedName>
        <fullName evidence="7">Hcm1p</fullName>
    </submittedName>
</protein>
<feature type="region of interest" description="Disordered" evidence="5">
    <location>
        <begin position="282"/>
        <end position="337"/>
    </location>
</feature>
<dbReference type="Gene3D" id="1.10.10.10">
    <property type="entry name" value="Winged helix-like DNA-binding domain superfamily/Winged helix DNA-binding domain"/>
    <property type="match status" value="1"/>
</dbReference>
<dbReference type="InterPro" id="IPR050211">
    <property type="entry name" value="FOX_domain-containing"/>
</dbReference>
<feature type="region of interest" description="Disordered" evidence="5">
    <location>
        <begin position="36"/>
        <end position="102"/>
    </location>
</feature>
<dbReference type="OrthoDB" id="5954824at2759"/>
<accession>A0A161HFM4</accession>
<keyword evidence="8" id="KW-1185">Reference proteome</keyword>
<comment type="subcellular location">
    <subcellularLocation>
        <location evidence="1 4">Nucleus</location>
    </subcellularLocation>
</comment>
<feature type="region of interest" description="Disordered" evidence="5">
    <location>
        <begin position="524"/>
        <end position="576"/>
    </location>
</feature>
<evidence type="ECO:0000313" key="7">
    <source>
        <dbReference type="EMBL" id="ANB14370.1"/>
    </source>
</evidence>
<feature type="domain" description="Fork-head" evidence="6">
    <location>
        <begin position="384"/>
        <end position="478"/>
    </location>
</feature>
<dbReference type="SMART" id="SM00339">
    <property type="entry name" value="FH"/>
    <property type="match status" value="1"/>
</dbReference>
<dbReference type="InterPro" id="IPR030456">
    <property type="entry name" value="TF_fork_head_CS_2"/>
</dbReference>
<feature type="compositionally biased region" description="Acidic residues" evidence="5">
    <location>
        <begin position="627"/>
        <end position="636"/>
    </location>
</feature>
<dbReference type="GO" id="GO:0001228">
    <property type="term" value="F:DNA-binding transcription activator activity, RNA polymerase II-specific"/>
    <property type="evidence" value="ECO:0007669"/>
    <property type="project" value="UniProtKB-ARBA"/>
</dbReference>
<evidence type="ECO:0000313" key="8">
    <source>
        <dbReference type="Proteomes" id="UP000189580"/>
    </source>
</evidence>
<feature type="region of interest" description="Disordered" evidence="5">
    <location>
        <begin position="604"/>
        <end position="743"/>
    </location>
</feature>
<evidence type="ECO:0000256" key="5">
    <source>
        <dbReference type="SAM" id="MobiDB-lite"/>
    </source>
</evidence>
<dbReference type="FunFam" id="1.10.10.10:FF:000260">
    <property type="entry name" value="Forkhead transcription factor (Sep1)"/>
    <property type="match status" value="1"/>
</dbReference>
<dbReference type="PRINTS" id="PR00053">
    <property type="entry name" value="FORKHEAD"/>
</dbReference>
<feature type="compositionally biased region" description="Polar residues" evidence="5">
    <location>
        <begin position="565"/>
        <end position="576"/>
    </location>
</feature>
<feature type="compositionally biased region" description="Low complexity" evidence="5">
    <location>
        <begin position="182"/>
        <end position="199"/>
    </location>
</feature>
<dbReference type="SUPFAM" id="SSF46785">
    <property type="entry name" value="Winged helix' DNA-binding domain"/>
    <property type="match status" value="1"/>
</dbReference>
<feature type="compositionally biased region" description="Polar residues" evidence="5">
    <location>
        <begin position="731"/>
        <end position="740"/>
    </location>
</feature>
<feature type="compositionally biased region" description="Polar residues" evidence="5">
    <location>
        <begin position="1099"/>
        <end position="1111"/>
    </location>
</feature>
<dbReference type="InterPro" id="IPR036388">
    <property type="entry name" value="WH-like_DNA-bd_sf"/>
</dbReference>